<gene>
    <name evidence="1" type="ORF">SNEC2469_LOCUS33281</name>
</gene>
<dbReference type="Proteomes" id="UP000601435">
    <property type="component" value="Unassembled WGS sequence"/>
</dbReference>
<dbReference type="EMBL" id="CAJNJA010087014">
    <property type="protein sequence ID" value="CAE7938748.1"/>
    <property type="molecule type" value="Genomic_DNA"/>
</dbReference>
<reference evidence="1" key="1">
    <citation type="submission" date="2021-02" db="EMBL/GenBank/DDBJ databases">
        <authorList>
            <person name="Dougan E. K."/>
            <person name="Rhodes N."/>
            <person name="Thang M."/>
            <person name="Chan C."/>
        </authorList>
    </citation>
    <scope>NUCLEOTIDE SEQUENCE</scope>
</reference>
<dbReference type="AlphaFoldDB" id="A0A813C4F8"/>
<evidence type="ECO:0000313" key="1">
    <source>
        <dbReference type="EMBL" id="CAE7938748.1"/>
    </source>
</evidence>
<evidence type="ECO:0000313" key="2">
    <source>
        <dbReference type="Proteomes" id="UP000601435"/>
    </source>
</evidence>
<accession>A0A813C4F8</accession>
<name>A0A813C4F8_9DINO</name>
<keyword evidence="2" id="KW-1185">Reference proteome</keyword>
<protein>
    <submittedName>
        <fullName evidence="1">Uncharacterized protein</fullName>
    </submittedName>
</protein>
<comment type="caution">
    <text evidence="1">The sequence shown here is derived from an EMBL/GenBank/DDBJ whole genome shotgun (WGS) entry which is preliminary data.</text>
</comment>
<proteinExistence type="predicted"/>
<organism evidence="1 2">
    <name type="scientific">Symbiodinium necroappetens</name>
    <dbReference type="NCBI Taxonomy" id="1628268"/>
    <lineage>
        <taxon>Eukaryota</taxon>
        <taxon>Sar</taxon>
        <taxon>Alveolata</taxon>
        <taxon>Dinophyceae</taxon>
        <taxon>Suessiales</taxon>
        <taxon>Symbiodiniaceae</taxon>
        <taxon>Symbiodinium</taxon>
    </lineage>
</organism>
<sequence>MASWHFDNGDDSISLLQAELALSEEVDQDEGHRSGMDGLAAVADTCLQERSGSEPACGLATSSLTRSGGPAMVTQSLPEVVAGLGAPEQQRNSLCRCGLFENVVGQRKTGLKTNEEVTRLFGPIWTWLHLFQQ</sequence>